<accession>A0A9D1WB64</accession>
<comment type="caution">
    <text evidence="3">The sequence shown here is derived from an EMBL/GenBank/DDBJ whole genome shotgun (WGS) entry which is preliminary data.</text>
</comment>
<dbReference type="GO" id="GO:0003824">
    <property type="term" value="F:catalytic activity"/>
    <property type="evidence" value="ECO:0007669"/>
    <property type="project" value="InterPro"/>
</dbReference>
<dbReference type="InterPro" id="IPR029045">
    <property type="entry name" value="ClpP/crotonase-like_dom_sf"/>
</dbReference>
<dbReference type="Pfam" id="PF00378">
    <property type="entry name" value="ECH_1"/>
    <property type="match status" value="1"/>
</dbReference>
<protein>
    <submittedName>
        <fullName evidence="3">Enoyl-CoA hydratase/isomerase family protein</fullName>
    </submittedName>
</protein>
<dbReference type="EMBL" id="DXEZ01000351">
    <property type="protein sequence ID" value="HIX55830.1"/>
    <property type="molecule type" value="Genomic_DNA"/>
</dbReference>
<dbReference type="Gene3D" id="3.90.226.10">
    <property type="entry name" value="2-enoyl-CoA Hydratase, Chain A, domain 1"/>
    <property type="match status" value="1"/>
</dbReference>
<organism evidence="3 4">
    <name type="scientific">Candidatus Sphingobacterium stercoripullorum</name>
    <dbReference type="NCBI Taxonomy" id="2838759"/>
    <lineage>
        <taxon>Bacteria</taxon>
        <taxon>Pseudomonadati</taxon>
        <taxon>Bacteroidota</taxon>
        <taxon>Sphingobacteriia</taxon>
        <taxon>Sphingobacteriales</taxon>
        <taxon>Sphingobacteriaceae</taxon>
        <taxon>Sphingobacterium</taxon>
    </lineage>
</organism>
<dbReference type="InterPro" id="IPR001753">
    <property type="entry name" value="Enoyl-CoA_hydra/iso"/>
</dbReference>
<evidence type="ECO:0000313" key="3">
    <source>
        <dbReference type="EMBL" id="HIX55830.1"/>
    </source>
</evidence>
<dbReference type="InterPro" id="IPR018376">
    <property type="entry name" value="Enoyl-CoA_hyd/isom_CS"/>
</dbReference>
<gene>
    <name evidence="3" type="ORF">H9853_12490</name>
</gene>
<comment type="similarity">
    <text evidence="1 2">Belongs to the enoyl-CoA hydratase/isomerase family.</text>
</comment>
<dbReference type="CDD" id="cd06558">
    <property type="entry name" value="crotonase-like"/>
    <property type="match status" value="1"/>
</dbReference>
<dbReference type="PANTHER" id="PTHR11941:SF45">
    <property type="entry name" value="ENOYL-COA DELTA ISOMERASE 1, MITOCHONDRIAL"/>
    <property type="match status" value="1"/>
</dbReference>
<evidence type="ECO:0000313" key="4">
    <source>
        <dbReference type="Proteomes" id="UP000824156"/>
    </source>
</evidence>
<dbReference type="GO" id="GO:0006635">
    <property type="term" value="P:fatty acid beta-oxidation"/>
    <property type="evidence" value="ECO:0007669"/>
    <property type="project" value="TreeGrafter"/>
</dbReference>
<dbReference type="SUPFAM" id="SSF52096">
    <property type="entry name" value="ClpP/crotonase"/>
    <property type="match status" value="1"/>
</dbReference>
<proteinExistence type="inferred from homology"/>
<evidence type="ECO:0000256" key="2">
    <source>
        <dbReference type="RuleBase" id="RU003707"/>
    </source>
</evidence>
<dbReference type="Proteomes" id="UP000824156">
    <property type="component" value="Unassembled WGS sequence"/>
</dbReference>
<evidence type="ECO:0000256" key="1">
    <source>
        <dbReference type="ARBA" id="ARBA00005254"/>
    </source>
</evidence>
<sequence length="254" mass="28790">MKHIRLKKEDHIGQIFLNRGSSNAMDMELVNELTTLIKELKEDPSVEGITFFGKEGFFSSGLDLITLYDYDKDQMQSFWKSFLNLILELLKFEKPAVAGITGHSPAGGCVLALCCDYRVMVEGDFIIGLNEVPVGIIVPHAIFELYSFWIGRSKAYQYLLSGTLLSPQEALKDGLIHEIVAPNRIGTTSINQAVKLTQFEKNAWRSTKQNLRAPLVEAFEKDKDEVVDQILKQWWSPSTRNILKTLIENLSHKK</sequence>
<dbReference type="PANTHER" id="PTHR11941">
    <property type="entry name" value="ENOYL-COA HYDRATASE-RELATED"/>
    <property type="match status" value="1"/>
</dbReference>
<dbReference type="AlphaFoldDB" id="A0A9D1WB64"/>
<dbReference type="PROSITE" id="PS00166">
    <property type="entry name" value="ENOYL_COA_HYDRATASE"/>
    <property type="match status" value="1"/>
</dbReference>
<reference evidence="3" key="2">
    <citation type="submission" date="2021-04" db="EMBL/GenBank/DDBJ databases">
        <authorList>
            <person name="Gilroy R."/>
        </authorList>
    </citation>
    <scope>NUCLEOTIDE SEQUENCE</scope>
    <source>
        <strain evidence="3">1719</strain>
    </source>
</reference>
<name>A0A9D1WB64_9SPHI</name>
<reference evidence="3" key="1">
    <citation type="journal article" date="2021" name="PeerJ">
        <title>Extensive microbial diversity within the chicken gut microbiome revealed by metagenomics and culture.</title>
        <authorList>
            <person name="Gilroy R."/>
            <person name="Ravi A."/>
            <person name="Getino M."/>
            <person name="Pursley I."/>
            <person name="Horton D.L."/>
            <person name="Alikhan N.F."/>
            <person name="Baker D."/>
            <person name="Gharbi K."/>
            <person name="Hall N."/>
            <person name="Watson M."/>
            <person name="Adriaenssens E.M."/>
            <person name="Foster-Nyarko E."/>
            <person name="Jarju S."/>
            <person name="Secka A."/>
            <person name="Antonio M."/>
            <person name="Oren A."/>
            <person name="Chaudhuri R.R."/>
            <person name="La Ragione R."/>
            <person name="Hildebrand F."/>
            <person name="Pallen M.J."/>
        </authorList>
    </citation>
    <scope>NUCLEOTIDE SEQUENCE</scope>
    <source>
        <strain evidence="3">1719</strain>
    </source>
</reference>